<name>A0AAW6U3U6_9BACT</name>
<dbReference type="InterPro" id="IPR036390">
    <property type="entry name" value="WH_DNA-bd_sf"/>
</dbReference>
<dbReference type="InterPro" id="IPR007197">
    <property type="entry name" value="rSAM"/>
</dbReference>
<dbReference type="InterPro" id="IPR013785">
    <property type="entry name" value="Aldolase_TIM"/>
</dbReference>
<proteinExistence type="predicted"/>
<comment type="cofactor">
    <cofactor evidence="1">
        <name>[4Fe-4S] cluster</name>
        <dbReference type="ChEBI" id="CHEBI:49883"/>
    </cofactor>
</comment>
<evidence type="ECO:0000259" key="7">
    <source>
        <dbReference type="PROSITE" id="PS51918"/>
    </source>
</evidence>
<dbReference type="InterPro" id="IPR058240">
    <property type="entry name" value="rSAM_sf"/>
</dbReference>
<dbReference type="SUPFAM" id="SSF46785">
    <property type="entry name" value="Winged helix' DNA-binding domain"/>
    <property type="match status" value="1"/>
</dbReference>
<evidence type="ECO:0000256" key="2">
    <source>
        <dbReference type="ARBA" id="ARBA00022485"/>
    </source>
</evidence>
<accession>A0AAW6U3U6</accession>
<protein>
    <submittedName>
        <fullName evidence="8">Radical SAM protein</fullName>
    </submittedName>
</protein>
<evidence type="ECO:0000256" key="3">
    <source>
        <dbReference type="ARBA" id="ARBA00022691"/>
    </source>
</evidence>
<reference evidence="8" key="1">
    <citation type="submission" date="2023-05" db="EMBL/GenBank/DDBJ databases">
        <title>Anaerotaeda fermentans gen. nov., sp. nov., a novel anaerobic planctomycete of the new family within the order Sedimentisphaerales isolated from Taman Peninsula, Russia.</title>
        <authorList>
            <person name="Khomyakova M.A."/>
            <person name="Merkel A.Y."/>
            <person name="Slobodkin A.I."/>
        </authorList>
    </citation>
    <scope>NUCLEOTIDE SEQUENCE</scope>
    <source>
        <strain evidence="8">M17dextr</strain>
    </source>
</reference>
<evidence type="ECO:0000256" key="5">
    <source>
        <dbReference type="ARBA" id="ARBA00023004"/>
    </source>
</evidence>
<dbReference type="Gene3D" id="3.20.20.70">
    <property type="entry name" value="Aldolase class I"/>
    <property type="match status" value="1"/>
</dbReference>
<dbReference type="SFLD" id="SFLDG01083">
    <property type="entry name" value="Uncharacterised_Radical_SAM_Su"/>
    <property type="match status" value="1"/>
</dbReference>
<evidence type="ECO:0000256" key="4">
    <source>
        <dbReference type="ARBA" id="ARBA00022723"/>
    </source>
</evidence>
<evidence type="ECO:0000256" key="1">
    <source>
        <dbReference type="ARBA" id="ARBA00001966"/>
    </source>
</evidence>
<dbReference type="EMBL" id="JASCXX010000038">
    <property type="protein sequence ID" value="MDI6451520.1"/>
    <property type="molecule type" value="Genomic_DNA"/>
</dbReference>
<comment type="caution">
    <text evidence="8">The sequence shown here is derived from an EMBL/GenBank/DDBJ whole genome shotgun (WGS) entry which is preliminary data.</text>
</comment>
<dbReference type="GO" id="GO:0046872">
    <property type="term" value="F:metal ion binding"/>
    <property type="evidence" value="ECO:0007669"/>
    <property type="project" value="UniProtKB-KW"/>
</dbReference>
<feature type="domain" description="Radical SAM core" evidence="7">
    <location>
        <begin position="18"/>
        <end position="242"/>
    </location>
</feature>
<dbReference type="SUPFAM" id="SSF102114">
    <property type="entry name" value="Radical SAM enzymes"/>
    <property type="match status" value="1"/>
</dbReference>
<keyword evidence="9" id="KW-1185">Reference proteome</keyword>
<keyword evidence="6" id="KW-0411">Iron-sulfur</keyword>
<sequence>MTTKRTRYVYGPVPSRRLGRSLGVDLVPYKVCSYDCIYCQLGRTTNKTVERREWVPTDEVLVQVKDALQLEPDYITISGSGEPTLHIETARLIRAIKSMTDIPVAVITNGSLLWQRDVQDALLEADLVVPSLDAESEEVFRYVNRPHATIHFDQMAAGLKEFRQRFRGQYWLEVFLLDGVTTVKKRIESLAEWIKQIAPDKVQLNTVTRPPAEEYADAVGRERLAQIARELNGHAEVIAAYPHGKGTDGFQSDAEAIMNLLTRRPCSVKDIASGLGLAPNEAAKEVDRLISEGTVRTTRQGGILYCEPTP</sequence>
<gene>
    <name evidence="8" type="ORF">QJ522_20835</name>
</gene>
<dbReference type="SFLD" id="SFLDS00029">
    <property type="entry name" value="Radical_SAM"/>
    <property type="match status" value="1"/>
</dbReference>
<dbReference type="GO" id="GO:0003824">
    <property type="term" value="F:catalytic activity"/>
    <property type="evidence" value="ECO:0007669"/>
    <property type="project" value="InterPro"/>
</dbReference>
<dbReference type="PROSITE" id="PS51918">
    <property type="entry name" value="RADICAL_SAM"/>
    <property type="match status" value="1"/>
</dbReference>
<dbReference type="PANTHER" id="PTHR43787:SF11">
    <property type="entry name" value="UPF0026 PROTEIN SLR1464"/>
    <property type="match status" value="1"/>
</dbReference>
<dbReference type="GO" id="GO:0051539">
    <property type="term" value="F:4 iron, 4 sulfur cluster binding"/>
    <property type="evidence" value="ECO:0007669"/>
    <property type="project" value="UniProtKB-KW"/>
</dbReference>
<organism evidence="8 9">
    <name type="scientific">Anaerobaca lacustris</name>
    <dbReference type="NCBI Taxonomy" id="3044600"/>
    <lineage>
        <taxon>Bacteria</taxon>
        <taxon>Pseudomonadati</taxon>
        <taxon>Planctomycetota</taxon>
        <taxon>Phycisphaerae</taxon>
        <taxon>Sedimentisphaerales</taxon>
        <taxon>Anaerobacaceae</taxon>
        <taxon>Anaerobaca</taxon>
    </lineage>
</organism>
<keyword evidence="3" id="KW-0949">S-adenosyl-L-methionine</keyword>
<dbReference type="PANTHER" id="PTHR43787">
    <property type="entry name" value="FEMO COFACTOR BIOSYNTHESIS PROTEIN NIFB-RELATED"/>
    <property type="match status" value="1"/>
</dbReference>
<keyword evidence="5" id="KW-0408">Iron</keyword>
<evidence type="ECO:0000313" key="9">
    <source>
        <dbReference type="Proteomes" id="UP001431776"/>
    </source>
</evidence>
<dbReference type="CDD" id="cd01335">
    <property type="entry name" value="Radical_SAM"/>
    <property type="match status" value="1"/>
</dbReference>
<dbReference type="Proteomes" id="UP001431776">
    <property type="component" value="Unassembled WGS sequence"/>
</dbReference>
<dbReference type="RefSeq" id="WP_349246929.1">
    <property type="nucleotide sequence ID" value="NZ_JASCXX010000038.1"/>
</dbReference>
<keyword evidence="2" id="KW-0004">4Fe-4S</keyword>
<evidence type="ECO:0000313" key="8">
    <source>
        <dbReference type="EMBL" id="MDI6451520.1"/>
    </source>
</evidence>
<dbReference type="AlphaFoldDB" id="A0AAW6U3U6"/>
<dbReference type="Pfam" id="PF04055">
    <property type="entry name" value="Radical_SAM"/>
    <property type="match status" value="1"/>
</dbReference>
<evidence type="ECO:0000256" key="6">
    <source>
        <dbReference type="ARBA" id="ARBA00023014"/>
    </source>
</evidence>
<dbReference type="InterPro" id="IPR040084">
    <property type="entry name" value="GTPase_Obg"/>
</dbReference>
<keyword evidence="4" id="KW-0479">Metal-binding</keyword>